<dbReference type="AlphaFoldDB" id="A0A0A9F137"/>
<name>A0A0A9F137_ARUDO</name>
<protein>
    <submittedName>
        <fullName evidence="1">Uncharacterized protein</fullName>
    </submittedName>
</protein>
<reference evidence="1" key="2">
    <citation type="journal article" date="2015" name="Data Brief">
        <title>Shoot transcriptome of the giant reed, Arundo donax.</title>
        <authorList>
            <person name="Barrero R.A."/>
            <person name="Guerrero F.D."/>
            <person name="Moolhuijzen P."/>
            <person name="Goolsby J.A."/>
            <person name="Tidwell J."/>
            <person name="Bellgard S.E."/>
            <person name="Bellgard M.I."/>
        </authorList>
    </citation>
    <scope>NUCLEOTIDE SEQUENCE</scope>
    <source>
        <tissue evidence="1">Shoot tissue taken approximately 20 cm above the soil surface</tissue>
    </source>
</reference>
<evidence type="ECO:0000313" key="1">
    <source>
        <dbReference type="EMBL" id="JAE03856.1"/>
    </source>
</evidence>
<accession>A0A0A9F137</accession>
<reference evidence="1" key="1">
    <citation type="submission" date="2014-09" db="EMBL/GenBank/DDBJ databases">
        <authorList>
            <person name="Magalhaes I.L.F."/>
            <person name="Oliveira U."/>
            <person name="Santos F.R."/>
            <person name="Vidigal T.H.D.A."/>
            <person name="Brescovit A.D."/>
            <person name="Santos A.J."/>
        </authorList>
    </citation>
    <scope>NUCLEOTIDE SEQUENCE</scope>
    <source>
        <tissue evidence="1">Shoot tissue taken approximately 20 cm above the soil surface</tissue>
    </source>
</reference>
<dbReference type="EMBL" id="GBRH01194040">
    <property type="protein sequence ID" value="JAE03856.1"/>
    <property type="molecule type" value="Transcribed_RNA"/>
</dbReference>
<organism evidence="1">
    <name type="scientific">Arundo donax</name>
    <name type="common">Giant reed</name>
    <name type="synonym">Donax arundinaceus</name>
    <dbReference type="NCBI Taxonomy" id="35708"/>
    <lineage>
        <taxon>Eukaryota</taxon>
        <taxon>Viridiplantae</taxon>
        <taxon>Streptophyta</taxon>
        <taxon>Embryophyta</taxon>
        <taxon>Tracheophyta</taxon>
        <taxon>Spermatophyta</taxon>
        <taxon>Magnoliopsida</taxon>
        <taxon>Liliopsida</taxon>
        <taxon>Poales</taxon>
        <taxon>Poaceae</taxon>
        <taxon>PACMAD clade</taxon>
        <taxon>Arundinoideae</taxon>
        <taxon>Arundineae</taxon>
        <taxon>Arundo</taxon>
    </lineage>
</organism>
<proteinExistence type="predicted"/>
<sequence>MLGCCLETRKGSAHLFIFWFCLNRLIKCPVAHIDLFRLVLVVLVSGVVLCHGRSCVCCVCEIMHVCWCGGCKHPSVV</sequence>